<dbReference type="AlphaFoldDB" id="K6ZSV9"/>
<sequence>MKNIFIYMYYDIKFEIYANSEIPVQPFRVKQFHFSNLRGVSIWRSTGYELQFRLVMLFIEKCL</sequence>
<accession>K6ZSV9</accession>
<dbReference type="Proteomes" id="UP000006322">
    <property type="component" value="Unassembled WGS sequence"/>
</dbReference>
<dbReference type="EMBL" id="BAER01000058">
    <property type="protein sequence ID" value="GAC33367.1"/>
    <property type="molecule type" value="Genomic_DNA"/>
</dbReference>
<keyword evidence="2" id="KW-1185">Reference proteome</keyword>
<proteinExistence type="predicted"/>
<reference evidence="2" key="1">
    <citation type="journal article" date="2014" name="Environ. Microbiol.">
        <title>Comparative genomics of the marine bacterial genus Glaciecola reveals the high degree of genomic diversity and genomic characteristic for cold adaptation.</title>
        <authorList>
            <person name="Qin Q.L."/>
            <person name="Xie B.B."/>
            <person name="Yu Y."/>
            <person name="Shu Y.L."/>
            <person name="Rong J.C."/>
            <person name="Zhang Y.J."/>
            <person name="Zhao D.L."/>
            <person name="Chen X.L."/>
            <person name="Zhang X.Y."/>
            <person name="Chen B."/>
            <person name="Zhou B.C."/>
            <person name="Zhang Y.Z."/>
        </authorList>
    </citation>
    <scope>NUCLEOTIDE SEQUENCE [LARGE SCALE GENOMIC DNA]</scope>
    <source>
        <strain evidence="2">LMG 21857</strain>
    </source>
</reference>
<name>K6ZSV9_9ALTE</name>
<protein>
    <submittedName>
        <fullName evidence="1">Uncharacterized protein</fullName>
    </submittedName>
</protein>
<evidence type="ECO:0000313" key="2">
    <source>
        <dbReference type="Proteomes" id="UP000006322"/>
    </source>
</evidence>
<dbReference type="STRING" id="1129793.GPLA_2465"/>
<gene>
    <name evidence="1" type="ORF">GPLA_2465</name>
</gene>
<comment type="caution">
    <text evidence="1">The sequence shown here is derived from an EMBL/GenBank/DDBJ whole genome shotgun (WGS) entry which is preliminary data.</text>
</comment>
<evidence type="ECO:0000313" key="1">
    <source>
        <dbReference type="EMBL" id="GAC33367.1"/>
    </source>
</evidence>
<organism evidence="1 2">
    <name type="scientific">Paraglaciecola polaris LMG 21857</name>
    <dbReference type="NCBI Taxonomy" id="1129793"/>
    <lineage>
        <taxon>Bacteria</taxon>
        <taxon>Pseudomonadati</taxon>
        <taxon>Pseudomonadota</taxon>
        <taxon>Gammaproteobacteria</taxon>
        <taxon>Alteromonadales</taxon>
        <taxon>Alteromonadaceae</taxon>
        <taxon>Paraglaciecola</taxon>
    </lineage>
</organism>